<protein>
    <submittedName>
        <fullName evidence="2">Uncharacterized protein</fullName>
    </submittedName>
</protein>
<accession>E6QKP7</accession>
<gene>
    <name evidence="2" type="ORF">CARN6_1212</name>
</gene>
<feature type="transmembrane region" description="Helical" evidence="1">
    <location>
        <begin position="81"/>
        <end position="101"/>
    </location>
</feature>
<dbReference type="AlphaFoldDB" id="E6QKP7"/>
<evidence type="ECO:0000256" key="1">
    <source>
        <dbReference type="SAM" id="Phobius"/>
    </source>
</evidence>
<comment type="caution">
    <text evidence="2">The sequence shown here is derived from an EMBL/GenBank/DDBJ whole genome shotgun (WGS) entry which is preliminary data.</text>
</comment>
<dbReference type="EMBL" id="CABQ01000146">
    <property type="protein sequence ID" value="CBI07817.1"/>
    <property type="molecule type" value="Genomic_DNA"/>
</dbReference>
<dbReference type="Pfam" id="PF09900">
    <property type="entry name" value="DUF2127"/>
    <property type="match status" value="1"/>
</dbReference>
<dbReference type="InterPro" id="IPR021125">
    <property type="entry name" value="DUF2127"/>
</dbReference>
<feature type="transmembrane region" description="Helical" evidence="1">
    <location>
        <begin position="108"/>
        <end position="126"/>
    </location>
</feature>
<feature type="transmembrane region" description="Helical" evidence="1">
    <location>
        <begin position="132"/>
        <end position="151"/>
    </location>
</feature>
<keyword evidence="1" id="KW-0812">Transmembrane</keyword>
<proteinExistence type="predicted"/>
<feature type="transmembrane region" description="Helical" evidence="1">
    <location>
        <begin position="12"/>
        <end position="36"/>
    </location>
</feature>
<organism evidence="2">
    <name type="scientific">mine drainage metagenome</name>
    <dbReference type="NCBI Taxonomy" id="410659"/>
    <lineage>
        <taxon>unclassified sequences</taxon>
        <taxon>metagenomes</taxon>
        <taxon>ecological metagenomes</taxon>
    </lineage>
</organism>
<reference evidence="2" key="1">
    <citation type="submission" date="2009-10" db="EMBL/GenBank/DDBJ databases">
        <title>Diversity of trophic interactions inside an arsenic-rich microbial ecosystem.</title>
        <authorList>
            <person name="Bertin P.N."/>
            <person name="Heinrich-Salmeron A."/>
            <person name="Pelletier E."/>
            <person name="Goulhen-Chollet F."/>
            <person name="Arsene-Ploetze F."/>
            <person name="Gallien S."/>
            <person name="Calteau A."/>
            <person name="Vallenet D."/>
            <person name="Casiot C."/>
            <person name="Chane-Woon-Ming B."/>
            <person name="Giloteaux L."/>
            <person name="Barakat M."/>
            <person name="Bonnefoy V."/>
            <person name="Bruneel O."/>
            <person name="Chandler M."/>
            <person name="Cleiss J."/>
            <person name="Duran R."/>
            <person name="Elbaz-Poulichet F."/>
            <person name="Fonknechten N."/>
            <person name="Lauga B."/>
            <person name="Mornico D."/>
            <person name="Ortet P."/>
            <person name="Schaeffer C."/>
            <person name="Siguier P."/>
            <person name="Alexander Thil Smith A."/>
            <person name="Van Dorsselaer A."/>
            <person name="Weissenbach J."/>
            <person name="Medigue C."/>
            <person name="Le Paslier D."/>
        </authorList>
    </citation>
    <scope>NUCLEOTIDE SEQUENCE</scope>
</reference>
<name>E6QKP7_9ZZZZ</name>
<sequence length="161" mass="18350">MSRSSHSRRRNRWLELIAAYKLLQAMLLISVGFGALKLMHKDIADVLANLVTEMRFNTDGRLISFLLDRAAAVDDPMLRRISVFVFVYAALGLVEGVGLWLEKRWAEYLTAIITASFLPLEIVEILHRVTWFRLGLFAANLAVLVYLVGHLRSQRLGLRAR</sequence>
<keyword evidence="1" id="KW-1133">Transmembrane helix</keyword>
<keyword evidence="1" id="KW-0472">Membrane</keyword>
<evidence type="ECO:0000313" key="2">
    <source>
        <dbReference type="EMBL" id="CBI07817.1"/>
    </source>
</evidence>